<sequence length="337" mass="37356">MTISTRLAISGHTVRVDCAGAHMGGARRYLDELDAFLAERVLDDVEVVGRGLSVTPSWLVRRERPSCRHRLVALNNVSFVTSRSERWVLLRNALHFLTPDEPMTRVLPRSVRMQIPVVRKTAARADVLVVPTSIMAERVSKAVPRLQSRLVIRPHPVTPLAQARSTACREVGLVLCPVLFAPYKDMGTLLRIIDEAASRTASHISTPLRVVVTATDNERVHAGLGSACNLTFIGRLSTEALTSWRARSTAILYPTRIESFGYPLAEAQVERRPVVALDTAHNREVAGNALIGYSREDPDEIAAALARALTTALPSASTERFERDPYFRWLFNLPEEP</sequence>
<reference evidence="3" key="1">
    <citation type="submission" date="2016-02" db="EMBL/GenBank/DDBJ databases">
        <authorList>
            <person name="Wibberg D."/>
        </authorList>
    </citation>
    <scope>NUCLEOTIDE SEQUENCE [LARGE SCALE GENOMIC DNA]</scope>
</reference>
<dbReference type="SUPFAM" id="SSF53756">
    <property type="entry name" value="UDP-Glycosyltransferase/glycogen phosphorylase"/>
    <property type="match status" value="1"/>
</dbReference>
<dbReference type="GO" id="GO:0016757">
    <property type="term" value="F:glycosyltransferase activity"/>
    <property type="evidence" value="ECO:0007669"/>
    <property type="project" value="UniProtKB-KW"/>
</dbReference>
<keyword evidence="3" id="KW-1185">Reference proteome</keyword>
<dbReference type="GO" id="GO:0009103">
    <property type="term" value="P:lipopolysaccharide biosynthetic process"/>
    <property type="evidence" value="ECO:0007669"/>
    <property type="project" value="TreeGrafter"/>
</dbReference>
<evidence type="ECO:0000256" key="1">
    <source>
        <dbReference type="ARBA" id="ARBA00022679"/>
    </source>
</evidence>
<name>A0A1C3NXT1_9ACTN</name>
<gene>
    <name evidence="2" type="ORF">FDG2_2471</name>
</gene>
<evidence type="ECO:0000313" key="2">
    <source>
        <dbReference type="EMBL" id="SBW22328.1"/>
    </source>
</evidence>
<protein>
    <submittedName>
        <fullName evidence="2">Mannosyltransferase</fullName>
    </submittedName>
</protein>
<organism evidence="2 3">
    <name type="scientific">Candidatus Protofrankia californiensis</name>
    <dbReference type="NCBI Taxonomy" id="1839754"/>
    <lineage>
        <taxon>Bacteria</taxon>
        <taxon>Bacillati</taxon>
        <taxon>Actinomycetota</taxon>
        <taxon>Actinomycetes</taxon>
        <taxon>Frankiales</taxon>
        <taxon>Frankiaceae</taxon>
        <taxon>Protofrankia</taxon>
    </lineage>
</organism>
<evidence type="ECO:0000313" key="3">
    <source>
        <dbReference type="Proteomes" id="UP000199013"/>
    </source>
</evidence>
<dbReference type="Pfam" id="PF13692">
    <property type="entry name" value="Glyco_trans_1_4"/>
    <property type="match status" value="1"/>
</dbReference>
<dbReference type="EMBL" id="FLUV01001036">
    <property type="protein sequence ID" value="SBW22328.1"/>
    <property type="molecule type" value="Genomic_DNA"/>
</dbReference>
<accession>A0A1C3NXT1</accession>
<keyword evidence="1 2" id="KW-0808">Transferase</keyword>
<dbReference type="PANTHER" id="PTHR46401:SF2">
    <property type="entry name" value="GLYCOSYLTRANSFERASE WBBK-RELATED"/>
    <property type="match status" value="1"/>
</dbReference>
<dbReference type="Gene3D" id="3.40.50.2000">
    <property type="entry name" value="Glycogen Phosphorylase B"/>
    <property type="match status" value="1"/>
</dbReference>
<dbReference type="PANTHER" id="PTHR46401">
    <property type="entry name" value="GLYCOSYLTRANSFERASE WBBK-RELATED"/>
    <property type="match status" value="1"/>
</dbReference>
<proteinExistence type="predicted"/>
<keyword evidence="2" id="KW-0328">Glycosyltransferase</keyword>
<dbReference type="Proteomes" id="UP000199013">
    <property type="component" value="Unassembled WGS sequence"/>
</dbReference>
<dbReference type="AlphaFoldDB" id="A0A1C3NXT1"/>